<proteinExistence type="predicted"/>
<dbReference type="EMBL" id="JAULSR010000007">
    <property type="protein sequence ID" value="KAK0615356.1"/>
    <property type="molecule type" value="Genomic_DNA"/>
</dbReference>
<feature type="compositionally biased region" description="Polar residues" evidence="1">
    <location>
        <begin position="143"/>
        <end position="158"/>
    </location>
</feature>
<reference evidence="4" key="1">
    <citation type="submission" date="2023-06" db="EMBL/GenBank/DDBJ databases">
        <title>Genome-scale phylogeny and comparative genomics of the fungal order Sordariales.</title>
        <authorList>
            <consortium name="Lawrence Berkeley National Laboratory"/>
            <person name="Hensen N."/>
            <person name="Bonometti L."/>
            <person name="Westerberg I."/>
            <person name="Brannstrom I.O."/>
            <person name="Guillou S."/>
            <person name="Cros-Aarteil S."/>
            <person name="Calhoun S."/>
            <person name="Haridas S."/>
            <person name="Kuo A."/>
            <person name="Mondo S."/>
            <person name="Pangilinan J."/>
            <person name="Riley R."/>
            <person name="LaButti K."/>
            <person name="Andreopoulos B."/>
            <person name="Lipzen A."/>
            <person name="Chen C."/>
            <person name="Yanf M."/>
            <person name="Daum C."/>
            <person name="Ng V."/>
            <person name="Clum A."/>
            <person name="Steindorff A."/>
            <person name="Ohm R."/>
            <person name="Martin F."/>
            <person name="Silar P."/>
            <person name="Natvig D."/>
            <person name="Lalanne C."/>
            <person name="Gautier V."/>
            <person name="Ament-velasquez S.L."/>
            <person name="Kruys A."/>
            <person name="Hutchinson M.I."/>
            <person name="Powell A.J."/>
            <person name="Barry K."/>
            <person name="Miller A.N."/>
            <person name="Grigoriev I.V."/>
            <person name="Debuchy R."/>
            <person name="Gladieux P."/>
            <person name="Thoren M.H."/>
            <person name="Johannesson H."/>
        </authorList>
    </citation>
    <scope>NUCLEOTIDE SEQUENCE</scope>
    <source>
        <strain evidence="4">SMH3391-2</strain>
    </source>
</reference>
<feature type="region of interest" description="Disordered" evidence="1">
    <location>
        <begin position="143"/>
        <end position="169"/>
    </location>
</feature>
<evidence type="ECO:0000256" key="1">
    <source>
        <dbReference type="SAM" id="MobiDB-lite"/>
    </source>
</evidence>
<evidence type="ECO:0000313" key="5">
    <source>
        <dbReference type="Proteomes" id="UP001174934"/>
    </source>
</evidence>
<gene>
    <name evidence="4" type="ORF">B0T17DRAFT_511127</name>
</gene>
<dbReference type="Pfam" id="PF06985">
    <property type="entry name" value="HET"/>
    <property type="match status" value="1"/>
</dbReference>
<feature type="compositionally biased region" description="Polar residues" evidence="1">
    <location>
        <begin position="419"/>
        <end position="432"/>
    </location>
</feature>
<dbReference type="Pfam" id="PF24476">
    <property type="entry name" value="DUF7580"/>
    <property type="match status" value="1"/>
</dbReference>
<evidence type="ECO:0000313" key="4">
    <source>
        <dbReference type="EMBL" id="KAK0615356.1"/>
    </source>
</evidence>
<dbReference type="InterPro" id="IPR010730">
    <property type="entry name" value="HET"/>
</dbReference>
<keyword evidence="5" id="KW-1185">Reference proteome</keyword>
<dbReference type="PANTHER" id="PTHR33112:SF13">
    <property type="entry name" value="HETEROKARYON INCOMPATIBILITY DOMAIN-CONTAINING PROTEIN"/>
    <property type="match status" value="1"/>
</dbReference>
<sequence length="989" mass="110555">MVIARRNVGTTGLETTLNLCEKLRKSQKQAQVDCYGTIFDAFLHKSNRKYGLFPVQVPDDDDPRSWSLISLRDILQQENQLFPLPYRDRLELAVIISSSVLQLHDTPWVTSILSSRNIFFLKKQQSCHFPAYGHPFLIKSLPNEQRNYPPTPVESGQEQGRGPGHTSMSGRNPTLLSLGFLLIELILGKPFDTLRTPSPGEQDRVGDRVGGQLVSDYITAQGVLDKVRIASSNYGTAVMRGGGTVREGLGECVTGTRSRHVSQHCQSCAGFDWDELQSSPYDTFLAKPLELARSAAEGCISCCVLSAAVTHCYPDVKKSPQEFKLAFHGLDGPMRWNVVYPGVRRQDIDKDPKFIELYSSGDSQSPWPLVGPANDVQYNLAGAITQTKAWIDICHTEHPRCAIAQRETPLPKRLVRISKSASPNTDNQSSKSPIKASLYEPPSGSVGTYVSLSHCWGTKQIITLKSENLNQFKNEIPWPALSKTFQDALTFAWLMDIPFVWIDSLCIIQNSKADWETEAMKMAAYYSNAHFTIAATGSKDGAGGLFRPIPPEQSAMHFDIPTTSTQSSNNNNNNTCRRISARIPLPHHLDMTYRTNDTTATTTADNSMTHTFPLLSRGWVYQERILSRRFLHFGPRELHWECHATTLCQCGGMAAALDLNPFGKSWANEQLNFALEEDTNTSGRQRQQKLLRTDERALAWIRHVRNLTELDFTYLSDRLPALAGMATMMRAVGQQGRYLAGLWEEGLVLWLAWRGGVGSRRVDGLEGVVPSWSWASVSGEVDYGIVEGYYDGTGPWGERGYGFMLCVREARVLGVRCVPDPPVMSGRLEGGRITLAGEGAAGTVRYYHKVGDGGLQEQFCLTVDAVEGTVADAASYHWPFQCDDDGAKVGAELDGKKVLIFDLLSFETVDAQDQGPRWERVKLVLRPVDGVAGTYRRVALLFTKDDYYTPRELWKEPDRRRWWERDEKSRGLFLAEFRRAASEHVVHLV</sequence>
<feature type="region of interest" description="Disordered" evidence="1">
    <location>
        <begin position="417"/>
        <end position="438"/>
    </location>
</feature>
<dbReference type="AlphaFoldDB" id="A0AA39WH79"/>
<feature type="domain" description="DUF7580" evidence="3">
    <location>
        <begin position="14"/>
        <end position="200"/>
    </location>
</feature>
<evidence type="ECO:0000259" key="2">
    <source>
        <dbReference type="Pfam" id="PF06985"/>
    </source>
</evidence>
<name>A0AA39WH79_9PEZI</name>
<feature type="domain" description="Heterokaryon incompatibility" evidence="2">
    <location>
        <begin position="449"/>
        <end position="623"/>
    </location>
</feature>
<accession>A0AA39WH79</accession>
<protein>
    <submittedName>
        <fullName evidence="4">Heterokaryon incompatibility protein-domain-containing protein</fullName>
    </submittedName>
</protein>
<organism evidence="4 5">
    <name type="scientific">Bombardia bombarda</name>
    <dbReference type="NCBI Taxonomy" id="252184"/>
    <lineage>
        <taxon>Eukaryota</taxon>
        <taxon>Fungi</taxon>
        <taxon>Dikarya</taxon>
        <taxon>Ascomycota</taxon>
        <taxon>Pezizomycotina</taxon>
        <taxon>Sordariomycetes</taxon>
        <taxon>Sordariomycetidae</taxon>
        <taxon>Sordariales</taxon>
        <taxon>Lasiosphaeriaceae</taxon>
        <taxon>Bombardia</taxon>
    </lineage>
</organism>
<dbReference type="Proteomes" id="UP001174934">
    <property type="component" value="Unassembled WGS sequence"/>
</dbReference>
<dbReference type="InterPro" id="IPR056002">
    <property type="entry name" value="DUF7580"/>
</dbReference>
<comment type="caution">
    <text evidence="4">The sequence shown here is derived from an EMBL/GenBank/DDBJ whole genome shotgun (WGS) entry which is preliminary data.</text>
</comment>
<evidence type="ECO:0000259" key="3">
    <source>
        <dbReference type="Pfam" id="PF24476"/>
    </source>
</evidence>
<dbReference type="PANTHER" id="PTHR33112">
    <property type="entry name" value="DOMAIN PROTEIN, PUTATIVE-RELATED"/>
    <property type="match status" value="1"/>
</dbReference>